<dbReference type="EMBL" id="JAYKXN010000004">
    <property type="protein sequence ID" value="KAK7294820.1"/>
    <property type="molecule type" value="Genomic_DNA"/>
</dbReference>
<dbReference type="Proteomes" id="UP001359559">
    <property type="component" value="Unassembled WGS sequence"/>
</dbReference>
<evidence type="ECO:0000313" key="1">
    <source>
        <dbReference type="EMBL" id="KAK7294820.1"/>
    </source>
</evidence>
<organism evidence="1 2">
    <name type="scientific">Clitoria ternatea</name>
    <name type="common">Butterfly pea</name>
    <dbReference type="NCBI Taxonomy" id="43366"/>
    <lineage>
        <taxon>Eukaryota</taxon>
        <taxon>Viridiplantae</taxon>
        <taxon>Streptophyta</taxon>
        <taxon>Embryophyta</taxon>
        <taxon>Tracheophyta</taxon>
        <taxon>Spermatophyta</taxon>
        <taxon>Magnoliopsida</taxon>
        <taxon>eudicotyledons</taxon>
        <taxon>Gunneridae</taxon>
        <taxon>Pentapetalae</taxon>
        <taxon>rosids</taxon>
        <taxon>fabids</taxon>
        <taxon>Fabales</taxon>
        <taxon>Fabaceae</taxon>
        <taxon>Papilionoideae</taxon>
        <taxon>50 kb inversion clade</taxon>
        <taxon>NPAAA clade</taxon>
        <taxon>indigoferoid/millettioid clade</taxon>
        <taxon>Phaseoleae</taxon>
        <taxon>Clitoria</taxon>
    </lineage>
</organism>
<name>A0AAN9J9G4_CLITE</name>
<comment type="caution">
    <text evidence="1">The sequence shown here is derived from an EMBL/GenBank/DDBJ whole genome shotgun (WGS) entry which is preliminary data.</text>
</comment>
<gene>
    <name evidence="1" type="ORF">RJT34_17717</name>
</gene>
<dbReference type="AlphaFoldDB" id="A0AAN9J9G4"/>
<reference evidence="1 2" key="1">
    <citation type="submission" date="2024-01" db="EMBL/GenBank/DDBJ databases">
        <title>The genomes of 5 underutilized Papilionoideae crops provide insights into root nodulation and disease resistance.</title>
        <authorList>
            <person name="Yuan L."/>
        </authorList>
    </citation>
    <scope>NUCLEOTIDE SEQUENCE [LARGE SCALE GENOMIC DNA]</scope>
    <source>
        <strain evidence="1">LY-2023</strain>
        <tissue evidence="1">Leaf</tissue>
    </source>
</reference>
<accession>A0AAN9J9G4</accession>
<keyword evidence="2" id="KW-1185">Reference proteome</keyword>
<proteinExistence type="predicted"/>
<sequence>MESQRNVASQTQPTLDICIDNSLVSARSVQICLGNQGTRYLGLDKRNTYGGKMRHHDIVRHVDIDMVQEKFLKEGPTFIQIRQLGEARVLISDLENEETEEAFFFFWERQKKL</sequence>
<evidence type="ECO:0000313" key="2">
    <source>
        <dbReference type="Proteomes" id="UP001359559"/>
    </source>
</evidence>
<protein>
    <submittedName>
        <fullName evidence="1">Uncharacterized protein</fullName>
    </submittedName>
</protein>